<proteinExistence type="predicted"/>
<organism evidence="2 3">
    <name type="scientific">Nocardioides panzhihuensis</name>
    <dbReference type="NCBI Taxonomy" id="860243"/>
    <lineage>
        <taxon>Bacteria</taxon>
        <taxon>Bacillati</taxon>
        <taxon>Actinomycetota</taxon>
        <taxon>Actinomycetes</taxon>
        <taxon>Propionibacteriales</taxon>
        <taxon>Nocardioidaceae</taxon>
        <taxon>Nocardioides</taxon>
    </lineage>
</organism>
<dbReference type="Gene3D" id="3.40.50.720">
    <property type="entry name" value="NAD(P)-binding Rossmann-like Domain"/>
    <property type="match status" value="1"/>
</dbReference>
<evidence type="ECO:0000259" key="1">
    <source>
        <dbReference type="Pfam" id="PF05368"/>
    </source>
</evidence>
<dbReference type="Proteomes" id="UP000564496">
    <property type="component" value="Unassembled WGS sequence"/>
</dbReference>
<evidence type="ECO:0000313" key="2">
    <source>
        <dbReference type="EMBL" id="NYI77679.1"/>
    </source>
</evidence>
<protein>
    <submittedName>
        <fullName evidence="2">Uncharacterized protein YbjT (DUF2867 family)</fullName>
    </submittedName>
</protein>
<sequence length="271" mass="28721">MSGLIAARTPFRATTRQESLVGSDPSLVRMELGDRDSVVAALKGVETVFLNSSQHPEMAAHQSGLIDAAAQAGVRHVVKVSAGSAATGRDKPSWVGRAHAEIEAHLERSGLGSTILRPNYFMQNLLGLAPAIVAGKLPMALQEHRLALVDARDIAAVAAAVLRNPDAHRGRSYEVTGPESLTPADIADLISAGLGKRVNHAPLTLEELRASATRSGAPEWIQRHVVELMDIYARDDSVGLVSHDVELVTGHAPVGLAKFVDDHAPRFGSVT</sequence>
<dbReference type="EMBL" id="JACBZR010000001">
    <property type="protein sequence ID" value="NYI77679.1"/>
    <property type="molecule type" value="Genomic_DNA"/>
</dbReference>
<comment type="caution">
    <text evidence="2">The sequence shown here is derived from an EMBL/GenBank/DDBJ whole genome shotgun (WGS) entry which is preliminary data.</text>
</comment>
<accession>A0A7Z0DLU4</accession>
<gene>
    <name evidence="2" type="ORF">BJ988_002327</name>
</gene>
<dbReference type="SUPFAM" id="SSF51735">
    <property type="entry name" value="NAD(P)-binding Rossmann-fold domains"/>
    <property type="match status" value="1"/>
</dbReference>
<feature type="domain" description="NmrA-like" evidence="1">
    <location>
        <begin position="19"/>
        <end position="208"/>
    </location>
</feature>
<name>A0A7Z0DLU4_9ACTN</name>
<reference evidence="2 3" key="1">
    <citation type="submission" date="2020-07" db="EMBL/GenBank/DDBJ databases">
        <title>Sequencing the genomes of 1000 actinobacteria strains.</title>
        <authorList>
            <person name="Klenk H.-P."/>
        </authorList>
    </citation>
    <scope>NUCLEOTIDE SEQUENCE [LARGE SCALE GENOMIC DNA]</scope>
    <source>
        <strain evidence="2 3">DSM 26487</strain>
    </source>
</reference>
<dbReference type="PANTHER" id="PTHR43162:SF1">
    <property type="entry name" value="PRESTALK A DIFFERENTIATION PROTEIN A"/>
    <property type="match status" value="1"/>
</dbReference>
<dbReference type="InterPro" id="IPR051604">
    <property type="entry name" value="Ergot_Alk_Oxidoreductase"/>
</dbReference>
<dbReference type="AlphaFoldDB" id="A0A7Z0DLU4"/>
<keyword evidence="3" id="KW-1185">Reference proteome</keyword>
<dbReference type="InterPro" id="IPR008030">
    <property type="entry name" value="NmrA-like"/>
</dbReference>
<dbReference type="PANTHER" id="PTHR43162">
    <property type="match status" value="1"/>
</dbReference>
<dbReference type="Pfam" id="PF05368">
    <property type="entry name" value="NmrA"/>
    <property type="match status" value="1"/>
</dbReference>
<dbReference type="Gene3D" id="3.90.25.10">
    <property type="entry name" value="UDP-galactose 4-epimerase, domain 1"/>
    <property type="match status" value="1"/>
</dbReference>
<dbReference type="InterPro" id="IPR036291">
    <property type="entry name" value="NAD(P)-bd_dom_sf"/>
</dbReference>
<evidence type="ECO:0000313" key="3">
    <source>
        <dbReference type="Proteomes" id="UP000564496"/>
    </source>
</evidence>